<dbReference type="Proteomes" id="UP000054564">
    <property type="component" value="Unassembled WGS sequence"/>
</dbReference>
<comment type="similarity">
    <text evidence="8">Belongs to the DyP-type peroxidase family.</text>
</comment>
<organism evidence="12 13">
    <name type="scientific">Puccinia striiformis f. sp. tritici PST-78</name>
    <dbReference type="NCBI Taxonomy" id="1165861"/>
    <lineage>
        <taxon>Eukaryota</taxon>
        <taxon>Fungi</taxon>
        <taxon>Dikarya</taxon>
        <taxon>Basidiomycota</taxon>
        <taxon>Pucciniomycotina</taxon>
        <taxon>Pucciniomycetes</taxon>
        <taxon>Pucciniales</taxon>
        <taxon>Pucciniaceae</taxon>
        <taxon>Puccinia</taxon>
    </lineage>
</organism>
<proteinExistence type="inferred from homology"/>
<accession>A0A0L0V7Z6</accession>
<evidence type="ECO:0000259" key="10">
    <source>
        <dbReference type="Pfam" id="PF20628"/>
    </source>
</evidence>
<evidence type="ECO:0008006" key="14">
    <source>
        <dbReference type="Google" id="ProtNLM"/>
    </source>
</evidence>
<evidence type="ECO:0000256" key="5">
    <source>
        <dbReference type="ARBA" id="ARBA00022729"/>
    </source>
</evidence>
<dbReference type="NCBIfam" id="TIGR01413">
    <property type="entry name" value="Dyp_perox_fam"/>
    <property type="match status" value="1"/>
</dbReference>
<evidence type="ECO:0000256" key="3">
    <source>
        <dbReference type="ARBA" id="ARBA00022617"/>
    </source>
</evidence>
<dbReference type="Pfam" id="PF20628">
    <property type="entry name" value="Dyp_perox_C"/>
    <property type="match status" value="1"/>
</dbReference>
<dbReference type="InterPro" id="IPR006314">
    <property type="entry name" value="Dyp_peroxidase"/>
</dbReference>
<sequence length="516" mass="57402">MRSSPSHISSFILLLLFGLIDSQVTNSQSSSTQVDLTNIQGDIIIGLQKRYEAFWFCTLNSDPYSIESFRQNLKSELLPLISTTQDVIDTQKEIDEYKRTPRYGEAKKMLPITHVNIGFSYSGLKKLGLKTEEIPTGANEIFSKGQKSDALTNLGDPVDQQTKELKTWSEDFLDDTYPIDFVVLVTAPDLNLLNQKLRVVQQTFDRTISSSFLRRGNVRPGRNFGHEHFGYKDSISRPKIAGVNARPKDKKAGIVEPGVILLGQPSASGNTSKIDPHQAWTKDGSFMVFRELQQLVPEFQTFCDEAAEKLQNSSISSDHIGARIVGRWKSGAPLSLAPNKDNPALNSAQDFDYSDELKQERCPYASHVRKTNPRNGAEAIADAQKKILPHLMVRNGIPYGPELTDEESFMMKTRENRGLLFVAYQSQIDQGFQLVQEAWCNNPRFPERVAANVSPGYDLLVGQTSNESARTAHNIGPAGGTDPNNVVTAFQPFVIPLGGEYFLMPSIKAITEKLGL</sequence>
<keyword evidence="5 9" id="KW-0732">Signal</keyword>
<dbReference type="Pfam" id="PF21105">
    <property type="entry name" value="DyP_N"/>
    <property type="match status" value="1"/>
</dbReference>
<evidence type="ECO:0000313" key="13">
    <source>
        <dbReference type="Proteomes" id="UP000054564"/>
    </source>
</evidence>
<feature type="signal peptide" evidence="9">
    <location>
        <begin position="1"/>
        <end position="22"/>
    </location>
</feature>
<evidence type="ECO:0000256" key="4">
    <source>
        <dbReference type="ARBA" id="ARBA00022723"/>
    </source>
</evidence>
<gene>
    <name evidence="12" type="ORF">PSTG_11256</name>
</gene>
<dbReference type="InterPro" id="IPR011008">
    <property type="entry name" value="Dimeric_a/b-barrel"/>
</dbReference>
<protein>
    <recommendedName>
        <fullName evidence="14">Dyp-type peroxidase</fullName>
    </recommendedName>
</protein>
<feature type="chain" id="PRO_5005549571" description="Dyp-type peroxidase" evidence="9">
    <location>
        <begin position="23"/>
        <end position="516"/>
    </location>
</feature>
<keyword evidence="3" id="KW-0349">Heme</keyword>
<dbReference type="OrthoDB" id="3207336at2759"/>
<dbReference type="SUPFAM" id="SSF54909">
    <property type="entry name" value="Dimeric alpha+beta barrel"/>
    <property type="match status" value="1"/>
</dbReference>
<evidence type="ECO:0000256" key="8">
    <source>
        <dbReference type="ARBA" id="ARBA00025737"/>
    </source>
</evidence>
<comment type="caution">
    <text evidence="12">The sequence shown here is derived from an EMBL/GenBank/DDBJ whole genome shotgun (WGS) entry which is preliminary data.</text>
</comment>
<evidence type="ECO:0000256" key="9">
    <source>
        <dbReference type="SAM" id="SignalP"/>
    </source>
</evidence>
<evidence type="ECO:0000256" key="2">
    <source>
        <dbReference type="ARBA" id="ARBA00022559"/>
    </source>
</evidence>
<evidence type="ECO:0000256" key="6">
    <source>
        <dbReference type="ARBA" id="ARBA00023002"/>
    </source>
</evidence>
<dbReference type="AlphaFoldDB" id="A0A0L0V7Z6"/>
<dbReference type="GO" id="GO:0020037">
    <property type="term" value="F:heme binding"/>
    <property type="evidence" value="ECO:0007669"/>
    <property type="project" value="InterPro"/>
</dbReference>
<dbReference type="PANTHER" id="PTHR30521:SF4">
    <property type="entry name" value="DEFERROCHELATASE"/>
    <property type="match status" value="1"/>
</dbReference>
<evidence type="ECO:0000256" key="1">
    <source>
        <dbReference type="ARBA" id="ARBA00001970"/>
    </source>
</evidence>
<keyword evidence="13" id="KW-1185">Reference proteome</keyword>
<keyword evidence="7" id="KW-0408">Iron</keyword>
<dbReference type="GO" id="GO:0046872">
    <property type="term" value="F:metal ion binding"/>
    <property type="evidence" value="ECO:0007669"/>
    <property type="project" value="UniProtKB-KW"/>
</dbReference>
<dbReference type="PANTHER" id="PTHR30521">
    <property type="entry name" value="DEFERROCHELATASE/PEROXIDASE"/>
    <property type="match status" value="1"/>
</dbReference>
<comment type="cofactor">
    <cofactor evidence="1">
        <name>heme b</name>
        <dbReference type="ChEBI" id="CHEBI:60344"/>
    </cofactor>
</comment>
<dbReference type="GO" id="GO:0004601">
    <property type="term" value="F:peroxidase activity"/>
    <property type="evidence" value="ECO:0007669"/>
    <property type="project" value="UniProtKB-KW"/>
</dbReference>
<evidence type="ECO:0000259" key="11">
    <source>
        <dbReference type="Pfam" id="PF21105"/>
    </source>
</evidence>
<dbReference type="InterPro" id="IPR048328">
    <property type="entry name" value="Dyp_perox_C"/>
</dbReference>
<keyword evidence="6" id="KW-0560">Oxidoreductase</keyword>
<dbReference type="InterPro" id="IPR049509">
    <property type="entry name" value="DyP_N"/>
</dbReference>
<reference evidence="13" key="1">
    <citation type="submission" date="2014-03" db="EMBL/GenBank/DDBJ databases">
        <title>The Genome Sequence of Puccinia striiformis f. sp. tritici PST-78.</title>
        <authorList>
            <consortium name="The Broad Institute Genome Sequencing Platform"/>
            <person name="Cuomo C."/>
            <person name="Hulbert S."/>
            <person name="Chen X."/>
            <person name="Walker B."/>
            <person name="Young S.K."/>
            <person name="Zeng Q."/>
            <person name="Gargeya S."/>
            <person name="Fitzgerald M."/>
            <person name="Haas B."/>
            <person name="Abouelleil A."/>
            <person name="Alvarado L."/>
            <person name="Arachchi H.M."/>
            <person name="Berlin A.M."/>
            <person name="Chapman S.B."/>
            <person name="Goldberg J."/>
            <person name="Griggs A."/>
            <person name="Gujja S."/>
            <person name="Hansen M."/>
            <person name="Howarth C."/>
            <person name="Imamovic A."/>
            <person name="Larimer J."/>
            <person name="McCowan C."/>
            <person name="Montmayeur A."/>
            <person name="Murphy C."/>
            <person name="Neiman D."/>
            <person name="Pearson M."/>
            <person name="Priest M."/>
            <person name="Roberts A."/>
            <person name="Saif S."/>
            <person name="Shea T."/>
            <person name="Sisk P."/>
            <person name="Sykes S."/>
            <person name="Wortman J."/>
            <person name="Nusbaum C."/>
            <person name="Birren B."/>
        </authorList>
    </citation>
    <scope>NUCLEOTIDE SEQUENCE [LARGE SCALE GENOMIC DNA]</scope>
    <source>
        <strain evidence="13">race PST-78</strain>
    </source>
</reference>
<keyword evidence="4" id="KW-0479">Metal-binding</keyword>
<keyword evidence="2" id="KW-0575">Peroxidase</keyword>
<dbReference type="GO" id="GO:0005829">
    <property type="term" value="C:cytosol"/>
    <property type="evidence" value="ECO:0007669"/>
    <property type="project" value="TreeGrafter"/>
</dbReference>
<evidence type="ECO:0000313" key="12">
    <source>
        <dbReference type="EMBL" id="KNE95403.1"/>
    </source>
</evidence>
<name>A0A0L0V7Z6_9BASI</name>
<dbReference type="PROSITE" id="PS51404">
    <property type="entry name" value="DYP_PEROXIDASE"/>
    <property type="match status" value="1"/>
</dbReference>
<dbReference type="EMBL" id="AJIL01000097">
    <property type="protein sequence ID" value="KNE95403.1"/>
    <property type="molecule type" value="Genomic_DNA"/>
</dbReference>
<feature type="domain" description="Dyp-type peroxidase C-terminal" evidence="10">
    <location>
        <begin position="277"/>
        <end position="439"/>
    </location>
</feature>
<evidence type="ECO:0000256" key="7">
    <source>
        <dbReference type="ARBA" id="ARBA00023004"/>
    </source>
</evidence>
<feature type="domain" description="DyP dimeric alpha+beta barrel" evidence="11">
    <location>
        <begin position="38"/>
        <end position="220"/>
    </location>
</feature>
<dbReference type="STRING" id="1165861.A0A0L0V7Z6"/>